<dbReference type="HOGENOM" id="CLU_010194_1_2_11"/>
<dbReference type="KEGG" id="nfa:NFA_21500"/>
<dbReference type="InterPro" id="IPR036291">
    <property type="entry name" value="NAD(P)-bd_dom_sf"/>
</dbReference>
<dbReference type="PANTHER" id="PTHR24321">
    <property type="entry name" value="DEHYDROGENASES, SHORT CHAIN"/>
    <property type="match status" value="1"/>
</dbReference>
<accession>Q5YXU5</accession>
<organism evidence="3 4">
    <name type="scientific">Nocardia farcinica (strain IFM 10152)</name>
    <dbReference type="NCBI Taxonomy" id="247156"/>
    <lineage>
        <taxon>Bacteria</taxon>
        <taxon>Bacillati</taxon>
        <taxon>Actinomycetota</taxon>
        <taxon>Actinomycetes</taxon>
        <taxon>Mycobacteriales</taxon>
        <taxon>Nocardiaceae</taxon>
        <taxon>Nocardia</taxon>
    </lineage>
</organism>
<comment type="similarity">
    <text evidence="1">Belongs to the short-chain dehydrogenases/reductases (SDR) family.</text>
</comment>
<dbReference type="GO" id="GO:0016491">
    <property type="term" value="F:oxidoreductase activity"/>
    <property type="evidence" value="ECO:0007669"/>
    <property type="project" value="UniProtKB-KW"/>
</dbReference>
<dbReference type="FunFam" id="3.40.50.720:FF:000084">
    <property type="entry name" value="Short-chain dehydrogenase reductase"/>
    <property type="match status" value="1"/>
</dbReference>
<dbReference type="STRING" id="247156.NFA_21500"/>
<dbReference type="SUPFAM" id="SSF51735">
    <property type="entry name" value="NAD(P)-binding Rossmann-fold domains"/>
    <property type="match status" value="1"/>
</dbReference>
<dbReference type="Pfam" id="PF13561">
    <property type="entry name" value="adh_short_C2"/>
    <property type="match status" value="1"/>
</dbReference>
<dbReference type="eggNOG" id="COG1028">
    <property type="taxonomic scope" value="Bacteria"/>
</dbReference>
<name>Q5YXU5_NOCFA</name>
<dbReference type="InterPro" id="IPR020904">
    <property type="entry name" value="Sc_DH/Rdtase_CS"/>
</dbReference>
<gene>
    <name evidence="3" type="ordered locus">NFA_21500</name>
</gene>
<evidence type="ECO:0000313" key="4">
    <source>
        <dbReference type="Proteomes" id="UP000006820"/>
    </source>
</evidence>
<dbReference type="Proteomes" id="UP000006820">
    <property type="component" value="Chromosome"/>
</dbReference>
<dbReference type="Gene3D" id="3.40.50.720">
    <property type="entry name" value="NAD(P)-binding Rossmann-like Domain"/>
    <property type="match status" value="1"/>
</dbReference>
<dbReference type="PRINTS" id="PR00080">
    <property type="entry name" value="SDRFAMILY"/>
</dbReference>
<dbReference type="AlphaFoldDB" id="Q5YXU5"/>
<dbReference type="EMBL" id="AP006618">
    <property type="protein sequence ID" value="BAD56996.1"/>
    <property type="molecule type" value="Genomic_DNA"/>
</dbReference>
<keyword evidence="4" id="KW-1185">Reference proteome</keyword>
<dbReference type="PRINTS" id="PR00081">
    <property type="entry name" value="GDHRDH"/>
</dbReference>
<dbReference type="CDD" id="cd05233">
    <property type="entry name" value="SDR_c"/>
    <property type="match status" value="1"/>
</dbReference>
<evidence type="ECO:0000256" key="1">
    <source>
        <dbReference type="ARBA" id="ARBA00006484"/>
    </source>
</evidence>
<sequence length="265" mass="27200">MSDRKTPMLQISTPERAVVTGAASGIGLAIAEQLIAAGGRVLAFDLDGDGLAAAAEKYGRAYVPHVGSVTDTDEVRAAVGKAEAELGGIDSLFNVAGGLRPAPIVGLAEDDWDFTVDVVLRSVYLCTKYVADSMIRAGNGGSIVNIASVNAHIPLYGGSAYAAGKAGADMFAKNAALELGRHGIRVNSVLPGLVQTPMAGFILGNDQIMREFRANAVLKRPAQPAELAAPAVFLASSAAGYITGASLVVDGGYEIGSYPDLSTHL</sequence>
<protein>
    <submittedName>
        <fullName evidence="3">Putative short chain dehydrogenase</fullName>
    </submittedName>
</protein>
<dbReference type="PROSITE" id="PS00061">
    <property type="entry name" value="ADH_SHORT"/>
    <property type="match status" value="1"/>
</dbReference>
<keyword evidence="2" id="KW-0560">Oxidoreductase</keyword>
<evidence type="ECO:0000313" key="3">
    <source>
        <dbReference type="EMBL" id="BAD56996.1"/>
    </source>
</evidence>
<dbReference type="PANTHER" id="PTHR24321:SF8">
    <property type="entry name" value="ESTRADIOL 17-BETA-DEHYDROGENASE 8-RELATED"/>
    <property type="match status" value="1"/>
</dbReference>
<reference evidence="3 4" key="1">
    <citation type="journal article" date="2004" name="Proc. Natl. Acad. Sci. U.S.A.">
        <title>The complete genomic sequence of Nocardia farcinica IFM 10152.</title>
        <authorList>
            <person name="Ishikawa J."/>
            <person name="Yamashita A."/>
            <person name="Mikami Y."/>
            <person name="Hoshino Y."/>
            <person name="Kurita H."/>
            <person name="Hotta K."/>
            <person name="Shiba T."/>
            <person name="Hattori M."/>
        </authorList>
    </citation>
    <scope>NUCLEOTIDE SEQUENCE [LARGE SCALE GENOMIC DNA]</scope>
    <source>
        <strain evidence="3 4">IFM 10152</strain>
    </source>
</reference>
<dbReference type="InterPro" id="IPR002347">
    <property type="entry name" value="SDR_fam"/>
</dbReference>
<proteinExistence type="inferred from homology"/>
<evidence type="ECO:0000256" key="2">
    <source>
        <dbReference type="ARBA" id="ARBA00023002"/>
    </source>
</evidence>